<dbReference type="Proteomes" id="UP000799118">
    <property type="component" value="Unassembled WGS sequence"/>
</dbReference>
<dbReference type="EMBL" id="ML769384">
    <property type="protein sequence ID" value="KAE9410788.1"/>
    <property type="molecule type" value="Genomic_DNA"/>
</dbReference>
<proteinExistence type="predicted"/>
<dbReference type="AlphaFoldDB" id="A0A6A4IPN7"/>
<dbReference type="OrthoDB" id="3365698at2759"/>
<feature type="non-terminal residue" evidence="1">
    <location>
        <position position="1"/>
    </location>
</feature>
<accession>A0A6A4IPN7</accession>
<feature type="non-terminal residue" evidence="1">
    <location>
        <position position="112"/>
    </location>
</feature>
<gene>
    <name evidence="1" type="ORF">BT96DRAFT_796966</name>
</gene>
<keyword evidence="2" id="KW-1185">Reference proteome</keyword>
<name>A0A6A4IPN7_9AGAR</name>
<sequence length="112" mass="12818">LLSERQKLQEYIEAHRELASPVRQIPPETLAKTFVQCLPTEPLYPIRNLDEAPLSLTSICRDWRRIALTTPRLWNSLHIYLPPPLSRDACSRRIAGTTSWLERSGSLPLSIS</sequence>
<protein>
    <submittedName>
        <fullName evidence="1">Uncharacterized protein</fullName>
    </submittedName>
</protein>
<reference evidence="1" key="1">
    <citation type="journal article" date="2019" name="Environ. Microbiol.">
        <title>Fungal ecological strategies reflected in gene transcription - a case study of two litter decomposers.</title>
        <authorList>
            <person name="Barbi F."/>
            <person name="Kohler A."/>
            <person name="Barry K."/>
            <person name="Baskaran P."/>
            <person name="Daum C."/>
            <person name="Fauchery L."/>
            <person name="Ihrmark K."/>
            <person name="Kuo A."/>
            <person name="LaButti K."/>
            <person name="Lipzen A."/>
            <person name="Morin E."/>
            <person name="Grigoriev I.V."/>
            <person name="Henrissat B."/>
            <person name="Lindahl B."/>
            <person name="Martin F."/>
        </authorList>
    </citation>
    <scope>NUCLEOTIDE SEQUENCE</scope>
    <source>
        <strain evidence="1">JB14</strain>
    </source>
</reference>
<organism evidence="1 2">
    <name type="scientific">Gymnopus androsaceus JB14</name>
    <dbReference type="NCBI Taxonomy" id="1447944"/>
    <lineage>
        <taxon>Eukaryota</taxon>
        <taxon>Fungi</taxon>
        <taxon>Dikarya</taxon>
        <taxon>Basidiomycota</taxon>
        <taxon>Agaricomycotina</taxon>
        <taxon>Agaricomycetes</taxon>
        <taxon>Agaricomycetidae</taxon>
        <taxon>Agaricales</taxon>
        <taxon>Marasmiineae</taxon>
        <taxon>Omphalotaceae</taxon>
        <taxon>Gymnopus</taxon>
    </lineage>
</organism>
<evidence type="ECO:0000313" key="2">
    <source>
        <dbReference type="Proteomes" id="UP000799118"/>
    </source>
</evidence>
<evidence type="ECO:0000313" key="1">
    <source>
        <dbReference type="EMBL" id="KAE9410788.1"/>
    </source>
</evidence>